<keyword evidence="3" id="KW-1185">Reference proteome</keyword>
<feature type="transmembrane region" description="Helical" evidence="1">
    <location>
        <begin position="267"/>
        <end position="289"/>
    </location>
</feature>
<accession>A0A6A4QYV6</accession>
<gene>
    <name evidence="2" type="ORF">Lalb_Chr02g0144871</name>
</gene>
<dbReference type="PANTHER" id="PTHR35699">
    <property type="entry name" value="F2J10.10 PROTEIN"/>
    <property type="match status" value="1"/>
</dbReference>
<dbReference type="EMBL" id="WOCE01000002">
    <property type="protein sequence ID" value="KAE9618643.1"/>
    <property type="molecule type" value="Genomic_DNA"/>
</dbReference>
<protein>
    <recommendedName>
        <fullName evidence="4">Tubulin alpha-6 chain</fullName>
    </recommendedName>
</protein>
<sequence length="327" mass="37955">MEVVSYHRSGPKRAKMNKRHFIWEKNHHNFTCQPLTQNPLLQVLSTKTESSLAHISHDLLSESKLRFSKCCSLYSLLEEEPFCYFFHQTRFFHLGPNEISLLELDLLVMASLQILRPTLSQLSLFHFNFPGKSIWNPSQNYFHKRIIKLQTLTSSKSNTLFRVFCQSQDTNNQNNGEEPPESLFMKELKRRGMSPTLLEDYKQGNFGLDEEVYVNEDYRSFPDRKSVSTDVKRTLYNQREQSMALNSEGLEGLVPRAKLLLTIGGTFFFGFGPLILITVAFFSALYLYFGPSFVHDASKMYLSPPQYVDPYELLEDERISQMSPQLN</sequence>
<dbReference type="Proteomes" id="UP000447434">
    <property type="component" value="Chromosome 2"/>
</dbReference>
<keyword evidence="1" id="KW-1133">Transmembrane helix</keyword>
<name>A0A6A4QYV6_LUPAL</name>
<dbReference type="OrthoDB" id="2016911at2759"/>
<dbReference type="PANTHER" id="PTHR35699:SF1">
    <property type="entry name" value="F2J10.10 PROTEIN"/>
    <property type="match status" value="1"/>
</dbReference>
<evidence type="ECO:0000256" key="1">
    <source>
        <dbReference type="SAM" id="Phobius"/>
    </source>
</evidence>
<proteinExistence type="predicted"/>
<organism evidence="2 3">
    <name type="scientific">Lupinus albus</name>
    <name type="common">White lupine</name>
    <name type="synonym">Lupinus termis</name>
    <dbReference type="NCBI Taxonomy" id="3870"/>
    <lineage>
        <taxon>Eukaryota</taxon>
        <taxon>Viridiplantae</taxon>
        <taxon>Streptophyta</taxon>
        <taxon>Embryophyta</taxon>
        <taxon>Tracheophyta</taxon>
        <taxon>Spermatophyta</taxon>
        <taxon>Magnoliopsida</taxon>
        <taxon>eudicotyledons</taxon>
        <taxon>Gunneridae</taxon>
        <taxon>Pentapetalae</taxon>
        <taxon>rosids</taxon>
        <taxon>fabids</taxon>
        <taxon>Fabales</taxon>
        <taxon>Fabaceae</taxon>
        <taxon>Papilionoideae</taxon>
        <taxon>50 kb inversion clade</taxon>
        <taxon>genistoids sensu lato</taxon>
        <taxon>core genistoids</taxon>
        <taxon>Genisteae</taxon>
        <taxon>Lupinus</taxon>
    </lineage>
</organism>
<keyword evidence="1" id="KW-0812">Transmembrane</keyword>
<keyword evidence="1" id="KW-0472">Membrane</keyword>
<reference evidence="3" key="1">
    <citation type="journal article" date="2020" name="Nat. Commun.">
        <title>Genome sequence of the cluster root forming white lupin.</title>
        <authorList>
            <person name="Hufnagel B."/>
            <person name="Marques A."/>
            <person name="Soriano A."/>
            <person name="Marques L."/>
            <person name="Divol F."/>
            <person name="Doumas P."/>
            <person name="Sallet E."/>
            <person name="Mancinotti D."/>
            <person name="Carrere S."/>
            <person name="Marande W."/>
            <person name="Arribat S."/>
            <person name="Keller J."/>
            <person name="Huneau C."/>
            <person name="Blein T."/>
            <person name="Aime D."/>
            <person name="Laguerre M."/>
            <person name="Taylor J."/>
            <person name="Schubert V."/>
            <person name="Nelson M."/>
            <person name="Geu-Flores F."/>
            <person name="Crespi M."/>
            <person name="Gallardo-Guerrero K."/>
            <person name="Delaux P.-M."/>
            <person name="Salse J."/>
            <person name="Berges H."/>
            <person name="Guyot R."/>
            <person name="Gouzy J."/>
            <person name="Peret B."/>
        </authorList>
    </citation>
    <scope>NUCLEOTIDE SEQUENCE [LARGE SCALE GENOMIC DNA]</scope>
    <source>
        <strain evidence="3">cv. Amiga</strain>
    </source>
</reference>
<evidence type="ECO:0008006" key="4">
    <source>
        <dbReference type="Google" id="ProtNLM"/>
    </source>
</evidence>
<dbReference type="AlphaFoldDB" id="A0A6A4QYV6"/>
<comment type="caution">
    <text evidence="2">The sequence shown here is derived from an EMBL/GenBank/DDBJ whole genome shotgun (WGS) entry which is preliminary data.</text>
</comment>
<evidence type="ECO:0000313" key="2">
    <source>
        <dbReference type="EMBL" id="KAE9618643.1"/>
    </source>
</evidence>
<evidence type="ECO:0000313" key="3">
    <source>
        <dbReference type="Proteomes" id="UP000447434"/>
    </source>
</evidence>